<protein>
    <submittedName>
        <fullName evidence="2">Uncharacterized protein</fullName>
    </submittedName>
</protein>
<organism evidence="2 3">
    <name type="scientific">Falsiroseomonas frigidaquae</name>
    <dbReference type="NCBI Taxonomy" id="487318"/>
    <lineage>
        <taxon>Bacteria</taxon>
        <taxon>Pseudomonadati</taxon>
        <taxon>Pseudomonadota</taxon>
        <taxon>Alphaproteobacteria</taxon>
        <taxon>Acetobacterales</taxon>
        <taxon>Roseomonadaceae</taxon>
        <taxon>Falsiroseomonas</taxon>
    </lineage>
</organism>
<gene>
    <name evidence="2" type="ORF">HB662_18215</name>
</gene>
<keyword evidence="3" id="KW-1185">Reference proteome</keyword>
<evidence type="ECO:0000256" key="1">
    <source>
        <dbReference type="SAM" id="MobiDB-lite"/>
    </source>
</evidence>
<sequence>MFARQVLGQVEGLEVRILDLSGANGSEPVEVVRGFGTVAHANAFARRYVRDSVDICRGQGMDARAVMEAWGTFGEDAEVQGAGEDAWRSANELAEFAARPATDAEERNWRIIDPRRDEDDEDGEEESEA</sequence>
<feature type="compositionally biased region" description="Acidic residues" evidence="1">
    <location>
        <begin position="118"/>
        <end position="129"/>
    </location>
</feature>
<proteinExistence type="predicted"/>
<reference evidence="2 3" key="1">
    <citation type="submission" date="2020-03" db="EMBL/GenBank/DDBJ databases">
        <title>Roseomonas selenitidurans sp. nov. isolated from soil.</title>
        <authorList>
            <person name="Liu H."/>
        </authorList>
    </citation>
    <scope>NUCLEOTIDE SEQUENCE [LARGE SCALE GENOMIC DNA]</scope>
    <source>
        <strain evidence="2 3">JCM 15073</strain>
    </source>
</reference>
<evidence type="ECO:0000313" key="3">
    <source>
        <dbReference type="Proteomes" id="UP000765160"/>
    </source>
</evidence>
<feature type="compositionally biased region" description="Basic and acidic residues" evidence="1">
    <location>
        <begin position="102"/>
        <end position="117"/>
    </location>
</feature>
<name>A0ABX1F2Z9_9PROT</name>
<dbReference type="Proteomes" id="UP000765160">
    <property type="component" value="Unassembled WGS sequence"/>
</dbReference>
<evidence type="ECO:0000313" key="2">
    <source>
        <dbReference type="EMBL" id="NKE46722.1"/>
    </source>
</evidence>
<accession>A0ABX1F2Z9</accession>
<comment type="caution">
    <text evidence="2">The sequence shown here is derived from an EMBL/GenBank/DDBJ whole genome shotgun (WGS) entry which is preliminary data.</text>
</comment>
<feature type="region of interest" description="Disordered" evidence="1">
    <location>
        <begin position="99"/>
        <end position="129"/>
    </location>
</feature>
<dbReference type="EMBL" id="JAAVTX010000005">
    <property type="protein sequence ID" value="NKE46722.1"/>
    <property type="molecule type" value="Genomic_DNA"/>
</dbReference>